<protein>
    <submittedName>
        <fullName evidence="1">Helix-turn-helix domain-containing protein</fullName>
    </submittedName>
</protein>
<dbReference type="AlphaFoldDB" id="A0AAX3ZYV6"/>
<accession>A0AAX3ZYV6</accession>
<organism evidence="1 2">
    <name type="scientific">Rhodococcus erythropolis</name>
    <name type="common">Arthrobacter picolinophilus</name>
    <dbReference type="NCBI Taxonomy" id="1833"/>
    <lineage>
        <taxon>Bacteria</taxon>
        <taxon>Bacillati</taxon>
        <taxon>Actinomycetota</taxon>
        <taxon>Actinomycetes</taxon>
        <taxon>Mycobacteriales</taxon>
        <taxon>Nocardiaceae</taxon>
        <taxon>Rhodococcus</taxon>
        <taxon>Rhodococcus erythropolis group</taxon>
    </lineage>
</organism>
<dbReference type="RefSeq" id="WP_308372620.1">
    <property type="nucleotide sequence ID" value="NZ_CP133191.1"/>
</dbReference>
<proteinExistence type="predicted"/>
<dbReference type="EMBL" id="CP133191">
    <property type="protein sequence ID" value="WMN03098.1"/>
    <property type="molecule type" value="Genomic_DNA"/>
</dbReference>
<dbReference type="Proteomes" id="UP001230933">
    <property type="component" value="Plasmid pMGMM8_1"/>
</dbReference>
<geneLocation type="plasmid" evidence="1 2">
    <name>pMGMM8_1</name>
</geneLocation>
<gene>
    <name evidence="1" type="ORF">QIE55_32340</name>
</gene>
<reference evidence="1" key="1">
    <citation type="submission" date="2023-08" db="EMBL/GenBank/DDBJ databases">
        <title>Isolation and Characterization of Rhodococcus erythropolis MGMM8.</title>
        <authorList>
            <person name="Diabankana R.G.C."/>
            <person name="Afordoanyi D.M."/>
            <person name="Validov S.Z."/>
        </authorList>
    </citation>
    <scope>NUCLEOTIDE SEQUENCE</scope>
    <source>
        <strain evidence="1">MGMM8</strain>
        <plasmid evidence="1">pMGMM8_1</plasmid>
    </source>
</reference>
<sequence length="454" mass="48579">MDDTNDSNPPLVENFGLAYRPTTSHTVPGLTVDRETRKGLIAAIPLNEAHPDTGVTLLLQAIDSFYTYHFLAAALGNEKLIGNERVQQAMRGLLRVQGRAAIIDVAGIFDDSVQTSSLVQLVARIKQNIKSPTRTPLASESDLQTITHIANLICGGNYSTRSYRHSALTASSDFMLHTKREISYSKALRNSFAAHPAYDAKIDPGSGLGVDVEWDILERILVLAVNVYDYLTENFAQDVGEPPALSAAGQIGVALNSTIAEVVRGLAWQKVDALVAGLTSAAGTGAPGTNATNATGNAVGVLRELVDYFDHRAGQLLGGAAEDRNGSDAVVVAALNAAVSGLMDPRPVRESGDGDLSEWLFTVPTVAALLGVSTATVLRKRRSNDLVAFKDDGAWVFPSSQFITTEAESEEWQIDTELVARWHQSDHAGRSGWAAFRGTAQRVPGDCYPQIGRG</sequence>
<keyword evidence="1" id="KW-0614">Plasmid</keyword>
<evidence type="ECO:0000313" key="2">
    <source>
        <dbReference type="Proteomes" id="UP001230933"/>
    </source>
</evidence>
<name>A0AAX3ZYV6_RHOER</name>
<evidence type="ECO:0000313" key="1">
    <source>
        <dbReference type="EMBL" id="WMN03098.1"/>
    </source>
</evidence>